<dbReference type="Gene3D" id="3.40.50.12780">
    <property type="entry name" value="N-terminal domain of ligase-like"/>
    <property type="match status" value="1"/>
</dbReference>
<name>A0ABR3VAF2_HUMIN</name>
<dbReference type="EMBL" id="JAZGSY010000191">
    <property type="protein sequence ID" value="KAL1838823.1"/>
    <property type="molecule type" value="Genomic_DNA"/>
</dbReference>
<dbReference type="InterPro" id="IPR051414">
    <property type="entry name" value="Adenylate-forming_Reductase"/>
</dbReference>
<dbReference type="InterPro" id="IPR020806">
    <property type="entry name" value="PKS_PP-bd"/>
</dbReference>
<evidence type="ECO:0000256" key="2">
    <source>
        <dbReference type="ARBA" id="ARBA00022553"/>
    </source>
</evidence>
<dbReference type="InterPro" id="IPR036291">
    <property type="entry name" value="NAD(P)-bd_dom_sf"/>
</dbReference>
<dbReference type="InterPro" id="IPR000873">
    <property type="entry name" value="AMP-dep_synth/lig_dom"/>
</dbReference>
<dbReference type="PANTHER" id="PTHR43439">
    <property type="entry name" value="PHENYLACETATE-COENZYME A LIGASE"/>
    <property type="match status" value="1"/>
</dbReference>
<dbReference type="PROSITE" id="PS00012">
    <property type="entry name" value="PHOSPHOPANTETHEINE"/>
    <property type="match status" value="1"/>
</dbReference>
<dbReference type="SUPFAM" id="SSF47336">
    <property type="entry name" value="ACP-like"/>
    <property type="match status" value="1"/>
</dbReference>
<dbReference type="SUPFAM" id="SSF51735">
    <property type="entry name" value="NAD(P)-binding Rossmann-fold domains"/>
    <property type="match status" value="1"/>
</dbReference>
<organism evidence="4 5">
    <name type="scientific">Humicola insolens</name>
    <name type="common">Soft-rot fungus</name>
    <dbReference type="NCBI Taxonomy" id="85995"/>
    <lineage>
        <taxon>Eukaryota</taxon>
        <taxon>Fungi</taxon>
        <taxon>Dikarya</taxon>
        <taxon>Ascomycota</taxon>
        <taxon>Pezizomycotina</taxon>
        <taxon>Sordariomycetes</taxon>
        <taxon>Sordariomycetidae</taxon>
        <taxon>Sordariales</taxon>
        <taxon>Chaetomiaceae</taxon>
        <taxon>Mycothermus</taxon>
    </lineage>
</organism>
<dbReference type="Gene3D" id="3.40.50.720">
    <property type="entry name" value="NAD(P)-binding Rossmann-like Domain"/>
    <property type="match status" value="1"/>
</dbReference>
<keyword evidence="5" id="KW-1185">Reference proteome</keyword>
<dbReference type="SMART" id="SM00823">
    <property type="entry name" value="PKS_PP"/>
    <property type="match status" value="1"/>
</dbReference>
<keyword evidence="1" id="KW-0596">Phosphopantetheine</keyword>
<dbReference type="Pfam" id="PF00550">
    <property type="entry name" value="PP-binding"/>
    <property type="match status" value="1"/>
</dbReference>
<feature type="domain" description="Carrier" evidence="3">
    <location>
        <begin position="554"/>
        <end position="637"/>
    </location>
</feature>
<dbReference type="PANTHER" id="PTHR43439:SF2">
    <property type="entry name" value="ENZYME, PUTATIVE (JCVI)-RELATED"/>
    <property type="match status" value="1"/>
</dbReference>
<sequence length="1020" mass="114212">MASKTQPPKYGNRLLVNIVDQRAREEPDREWLYIPNSSDPKDGWKKISYKQAANAVNRVAHKLVQLTGKPAKDEFPTVAYIGPNDVRYLIFTLGAIKAGYKALFISPRNSLEGQLNLFEQTDCHAIWFEAAYKDMVQSWLQERDMHAVMTFPVSTWFPEEELEPFPYDKSFDEAEWDPLIVLHSSGTTGLPKPIVARQGMLAIADKFHNLGEWKGRRLWLDEMARRARKILHPTGLHMSLIMTLYWDVPAVLGIGDRPLTADLVVECLKHSGADATILPPAIMEELSNSEESIDVLKKLAWVGSGGGNMAAEAGDRLVSKSVNMINIISATECLPFPLYWQPDPRLWQWFIYNSDLFGCDWRPSADEQAYEMVIKRKDKEPGFQGFFYTFPNATEYNTKDLYRPHPSLPDHWTYCGRSDNIIVFSNGEKLNPVSIETLLTGHPAVKGAMVVGTNHFQPALILEPVEHPQDEKAAEEFIESVWPTVVTANQDSPAHGQIGRQYIALACPEKPFLRASKGTIQRAATIRMYKDEINQIYSQTIQVTSSEAPTLDLSSKESLAESITTLFERWLRAPKLEPDTDFFTVGIDSLQVITASRLLRSGLEAAGVRVDASALATRVIYGHPTARRLAEYLYSVVGKDGQDTTASGEQPQHEEDHAMEALLQKYTRSMLPARPNKPPPRNEDQVVIITGTTGQLGSYLLHFALLNPRVRQVLCLNRTPDAEDRQRRAHTDRGLTCDLSKAEFLHADLSRSDLGLGRSTYERLKREADRVIHNQWPVNFNMPVESFEPHIRGVRNLVDLSADAVRRVPVVFVSSIATVAGWRRPEPVPERSLRDLGIATGGYGRSKLVSSLILERASEVSGVPIEVIRVGQIGGPASEKGSWNRQEWLPSIVSSSVHLGVLPDSLGQMTTVDWTPIEVIARMVLEVSGVTQGVAIDEVNGYFHGINPRTTHWAPLAQAVMEFYGGRIQRLVSFDEWVEALEKSQSDTEDISRNPALKLLDTYKTWARVAKEGQGLSPQS</sequence>
<dbReference type="Pfam" id="PF07993">
    <property type="entry name" value="NAD_binding_4"/>
    <property type="match status" value="1"/>
</dbReference>
<evidence type="ECO:0000259" key="3">
    <source>
        <dbReference type="PROSITE" id="PS50075"/>
    </source>
</evidence>
<evidence type="ECO:0000256" key="1">
    <source>
        <dbReference type="ARBA" id="ARBA00022450"/>
    </source>
</evidence>
<evidence type="ECO:0000313" key="4">
    <source>
        <dbReference type="EMBL" id="KAL1838823.1"/>
    </source>
</evidence>
<keyword evidence="2" id="KW-0597">Phosphoprotein</keyword>
<reference evidence="4 5" key="1">
    <citation type="journal article" date="2024" name="Commun. Biol.">
        <title>Comparative genomic analysis of thermophilic fungi reveals convergent evolutionary adaptations and gene losses.</title>
        <authorList>
            <person name="Steindorff A.S."/>
            <person name="Aguilar-Pontes M.V."/>
            <person name="Robinson A.J."/>
            <person name="Andreopoulos B."/>
            <person name="LaButti K."/>
            <person name="Kuo A."/>
            <person name="Mondo S."/>
            <person name="Riley R."/>
            <person name="Otillar R."/>
            <person name="Haridas S."/>
            <person name="Lipzen A."/>
            <person name="Grimwood J."/>
            <person name="Schmutz J."/>
            <person name="Clum A."/>
            <person name="Reid I.D."/>
            <person name="Moisan M.C."/>
            <person name="Butler G."/>
            <person name="Nguyen T.T.M."/>
            <person name="Dewar K."/>
            <person name="Conant G."/>
            <person name="Drula E."/>
            <person name="Henrissat B."/>
            <person name="Hansel C."/>
            <person name="Singer S."/>
            <person name="Hutchinson M.I."/>
            <person name="de Vries R.P."/>
            <person name="Natvig D.O."/>
            <person name="Powell A.J."/>
            <person name="Tsang A."/>
            <person name="Grigoriev I.V."/>
        </authorList>
    </citation>
    <scope>NUCLEOTIDE SEQUENCE [LARGE SCALE GENOMIC DNA]</scope>
    <source>
        <strain evidence="4 5">CBS 620.91</strain>
    </source>
</reference>
<comment type="caution">
    <text evidence="4">The sequence shown here is derived from an EMBL/GenBank/DDBJ whole genome shotgun (WGS) entry which is preliminary data.</text>
</comment>
<evidence type="ECO:0000313" key="5">
    <source>
        <dbReference type="Proteomes" id="UP001583172"/>
    </source>
</evidence>
<dbReference type="Proteomes" id="UP001583172">
    <property type="component" value="Unassembled WGS sequence"/>
</dbReference>
<dbReference type="Pfam" id="PF23562">
    <property type="entry name" value="AMP-binding_C_3"/>
    <property type="match status" value="1"/>
</dbReference>
<dbReference type="InterPro" id="IPR042099">
    <property type="entry name" value="ANL_N_sf"/>
</dbReference>
<dbReference type="InterPro" id="IPR013120">
    <property type="entry name" value="FAR_NAD-bd"/>
</dbReference>
<proteinExistence type="predicted"/>
<gene>
    <name evidence="4" type="ORF">VTJ49DRAFT_2180</name>
</gene>
<dbReference type="Gene3D" id="1.10.1200.10">
    <property type="entry name" value="ACP-like"/>
    <property type="match status" value="1"/>
</dbReference>
<dbReference type="InterPro" id="IPR036736">
    <property type="entry name" value="ACP-like_sf"/>
</dbReference>
<accession>A0ABR3VAF2</accession>
<dbReference type="PROSITE" id="PS00455">
    <property type="entry name" value="AMP_BINDING"/>
    <property type="match status" value="1"/>
</dbReference>
<dbReference type="Pfam" id="PF00501">
    <property type="entry name" value="AMP-binding"/>
    <property type="match status" value="1"/>
</dbReference>
<dbReference type="SUPFAM" id="SSF56801">
    <property type="entry name" value="Acetyl-CoA synthetase-like"/>
    <property type="match status" value="1"/>
</dbReference>
<dbReference type="InterPro" id="IPR006162">
    <property type="entry name" value="Ppantetheine_attach_site"/>
</dbReference>
<dbReference type="InterPro" id="IPR020845">
    <property type="entry name" value="AMP-binding_CS"/>
</dbReference>
<protein>
    <recommendedName>
        <fullName evidence="3">Carrier domain-containing protein</fullName>
    </recommendedName>
</protein>
<dbReference type="PROSITE" id="PS50075">
    <property type="entry name" value="CARRIER"/>
    <property type="match status" value="1"/>
</dbReference>
<dbReference type="InterPro" id="IPR009081">
    <property type="entry name" value="PP-bd_ACP"/>
</dbReference>